<protein>
    <recommendedName>
        <fullName evidence="2">DUF4097 domain-containing protein</fullName>
    </recommendedName>
</protein>
<gene>
    <name evidence="3" type="ORF">HK103_002058</name>
</gene>
<reference evidence="3" key="1">
    <citation type="submission" date="2020-05" db="EMBL/GenBank/DDBJ databases">
        <title>Phylogenomic resolution of chytrid fungi.</title>
        <authorList>
            <person name="Stajich J.E."/>
            <person name="Amses K."/>
            <person name="Simmons R."/>
            <person name="Seto K."/>
            <person name="Myers J."/>
            <person name="Bonds A."/>
            <person name="Quandt C.A."/>
            <person name="Barry K."/>
            <person name="Liu P."/>
            <person name="Grigoriev I."/>
            <person name="Longcore J.E."/>
            <person name="James T.Y."/>
        </authorList>
    </citation>
    <scope>NUCLEOTIDE SEQUENCE</scope>
    <source>
        <strain evidence="3">PLAUS21</strain>
    </source>
</reference>
<evidence type="ECO:0000256" key="1">
    <source>
        <dbReference type="SAM" id="MobiDB-lite"/>
    </source>
</evidence>
<name>A0AAD5Y0I9_9FUNG</name>
<feature type="region of interest" description="Disordered" evidence="1">
    <location>
        <begin position="24"/>
        <end position="46"/>
    </location>
</feature>
<organism evidence="3 4">
    <name type="scientific">Boothiomyces macroporosus</name>
    <dbReference type="NCBI Taxonomy" id="261099"/>
    <lineage>
        <taxon>Eukaryota</taxon>
        <taxon>Fungi</taxon>
        <taxon>Fungi incertae sedis</taxon>
        <taxon>Chytridiomycota</taxon>
        <taxon>Chytridiomycota incertae sedis</taxon>
        <taxon>Chytridiomycetes</taxon>
        <taxon>Rhizophydiales</taxon>
        <taxon>Terramycetaceae</taxon>
        <taxon>Boothiomyces</taxon>
    </lineage>
</organism>
<feature type="domain" description="DUF4097" evidence="2">
    <location>
        <begin position="87"/>
        <end position="328"/>
    </location>
</feature>
<dbReference type="InterPro" id="IPR025164">
    <property type="entry name" value="Toastrack_DUF4097"/>
</dbReference>
<keyword evidence="4" id="KW-1185">Reference proteome</keyword>
<accession>A0AAD5Y0I9</accession>
<dbReference type="Proteomes" id="UP001210925">
    <property type="component" value="Unassembled WGS sequence"/>
</dbReference>
<evidence type="ECO:0000259" key="2">
    <source>
        <dbReference type="Pfam" id="PF13349"/>
    </source>
</evidence>
<comment type="caution">
    <text evidence="3">The sequence shown here is derived from an EMBL/GenBank/DDBJ whole genome shotgun (WGS) entry which is preliminary data.</text>
</comment>
<dbReference type="EMBL" id="JADGKB010000167">
    <property type="protein sequence ID" value="KAJ3251781.1"/>
    <property type="molecule type" value="Genomic_DNA"/>
</dbReference>
<dbReference type="AlphaFoldDB" id="A0AAD5Y0I9"/>
<sequence length="381" mass="40915">MESKEEQLPTYEAVVEHIVDVNELEKKAPPVPSKDNQESSVHSPKGKGSSINFFGLFTTGSLTDYHDVLYSSGLVETFKLRVQPYANIEVFFEEIKAIQVEYNIPSKPEIKHSCEMKGTKFVVEISAARGIVTNWFSPQAGQVTIRLPTFFKLNIDFEVCGTVDWKGSPTLLQDVDIKTLAGKIRIDSMYANTIDISSSGGSITLDNATCSKLKVESSGGRIESSNVTADNIKVKSSAGTIDCIEYKATNDVEIKCSAGSIKAQVDFVKNAKGEIDIHSSAGAIQAIITGYKDLKIKSSAGSVKAELIPNESSKTKLSSSAGSVSANVKNFRGSHDCKASAGSATVRRNGMPLAPDNQIPPGSSKLDAHSSAGSVKVNFEY</sequence>
<evidence type="ECO:0000313" key="3">
    <source>
        <dbReference type="EMBL" id="KAJ3251781.1"/>
    </source>
</evidence>
<proteinExistence type="predicted"/>
<evidence type="ECO:0000313" key="4">
    <source>
        <dbReference type="Proteomes" id="UP001210925"/>
    </source>
</evidence>
<feature type="region of interest" description="Disordered" evidence="1">
    <location>
        <begin position="340"/>
        <end position="372"/>
    </location>
</feature>
<dbReference type="Pfam" id="PF13349">
    <property type="entry name" value="DUF4097"/>
    <property type="match status" value="1"/>
</dbReference>